<keyword evidence="1" id="KW-0378">Hydrolase</keyword>
<sequence length="351" mass="38926">MANLRFLAGPIALKILGKHGLKPQLFQRLLAASGGPKWLGIAGLDEVLFSEFFREHQTPLHTYGASSGAWRLACLAQQQPLAALQRLEQAYILQRYDTHPTREQVSQTVRDIVSQLLGAAAGSDIVSNTFIRSHWVVCRARHLNTCHARPLLASGLLLAGLTNLVNRRSLSWHFQRQLFTNALGDSQFAELSDLPTQLQPLSVKNIRDVLQATGSIPLWLAPVTHIAGVGDGVFYDGGITDCHFDLPLTENEGLTLYPHFYSWMAPGWFDKALPWRRARANLANALVVAPMDAFVASLPGGKLPDRKDFQQLDSDTRIAAWQQALSLSRRLGEEFLQVWQSGAIAERLEPL</sequence>
<organism evidence="1 2">
    <name type="scientific">Shewanella yunxiaonensis</name>
    <dbReference type="NCBI Taxonomy" id="2829809"/>
    <lineage>
        <taxon>Bacteria</taxon>
        <taxon>Pseudomonadati</taxon>
        <taxon>Pseudomonadota</taxon>
        <taxon>Gammaproteobacteria</taxon>
        <taxon>Alteromonadales</taxon>
        <taxon>Shewanellaceae</taxon>
        <taxon>Shewanella</taxon>
    </lineage>
</organism>
<name>A0ABX7YRW5_9GAMM</name>
<dbReference type="GO" id="GO:0016787">
    <property type="term" value="F:hydrolase activity"/>
    <property type="evidence" value="ECO:0007669"/>
    <property type="project" value="UniProtKB-KW"/>
</dbReference>
<evidence type="ECO:0000313" key="1">
    <source>
        <dbReference type="EMBL" id="QUN05520.1"/>
    </source>
</evidence>
<evidence type="ECO:0000313" key="2">
    <source>
        <dbReference type="Proteomes" id="UP000679575"/>
    </source>
</evidence>
<proteinExistence type="predicted"/>
<dbReference type="EMBL" id="CP073587">
    <property type="protein sequence ID" value="QUN05520.1"/>
    <property type="molecule type" value="Genomic_DNA"/>
</dbReference>
<accession>A0ABX7YRW5</accession>
<dbReference type="RefSeq" id="WP_212594551.1">
    <property type="nucleotide sequence ID" value="NZ_CP073587.1"/>
</dbReference>
<dbReference type="Proteomes" id="UP000679575">
    <property type="component" value="Chromosome"/>
</dbReference>
<keyword evidence="2" id="KW-1185">Reference proteome</keyword>
<reference evidence="1 2" key="1">
    <citation type="submission" date="2021-04" db="EMBL/GenBank/DDBJ databases">
        <title>Novel species identification of genus Shewanella.</title>
        <authorList>
            <person name="Liu G."/>
        </authorList>
    </citation>
    <scope>NUCLEOTIDE SEQUENCE [LARGE SCALE GENOMIC DNA]</scope>
    <source>
        <strain evidence="1 2">FJAT-54481</strain>
    </source>
</reference>
<dbReference type="SUPFAM" id="SSF52151">
    <property type="entry name" value="FabD/lysophospholipase-like"/>
    <property type="match status" value="1"/>
</dbReference>
<protein>
    <submittedName>
        <fullName evidence="1">Alpha/beta hydrolase</fullName>
    </submittedName>
</protein>
<gene>
    <name evidence="1" type="ORF">KDN34_15220</name>
</gene>
<dbReference type="InterPro" id="IPR016035">
    <property type="entry name" value="Acyl_Trfase/lysoPLipase"/>
</dbReference>